<reference evidence="7 8" key="1">
    <citation type="journal article" date="2007" name="Science">
        <title>Sea anemone genome reveals ancestral eumetazoan gene repertoire and genomic organization.</title>
        <authorList>
            <person name="Putnam N.H."/>
            <person name="Srivastava M."/>
            <person name="Hellsten U."/>
            <person name="Dirks B."/>
            <person name="Chapman J."/>
            <person name="Salamov A."/>
            <person name="Terry A."/>
            <person name="Shapiro H."/>
            <person name="Lindquist E."/>
            <person name="Kapitonov V.V."/>
            <person name="Jurka J."/>
            <person name="Genikhovich G."/>
            <person name="Grigoriev I.V."/>
            <person name="Lucas S.M."/>
            <person name="Steele R.E."/>
            <person name="Finnerty J.R."/>
            <person name="Technau U."/>
            <person name="Martindale M.Q."/>
            <person name="Rokhsar D.S."/>
        </authorList>
    </citation>
    <scope>NUCLEOTIDE SEQUENCE [LARGE SCALE GENOMIC DNA]</scope>
    <source>
        <strain evidence="8">CH2 X CH6</strain>
    </source>
</reference>
<accession>A7RP15</accession>
<dbReference type="Proteomes" id="UP000001593">
    <property type="component" value="Unassembled WGS sequence"/>
</dbReference>
<feature type="domain" description="Protein kinase" evidence="6">
    <location>
        <begin position="82"/>
        <end position="306"/>
    </location>
</feature>
<dbReference type="Gene3D" id="1.10.510.10">
    <property type="entry name" value="Transferase(Phosphotransferase) domain 1"/>
    <property type="match status" value="2"/>
</dbReference>
<proteinExistence type="predicted"/>
<keyword evidence="4" id="KW-0418">Kinase</keyword>
<evidence type="ECO:0000313" key="8">
    <source>
        <dbReference type="Proteomes" id="UP000001593"/>
    </source>
</evidence>
<dbReference type="SMART" id="SM00220">
    <property type="entry name" value="S_TKc"/>
    <property type="match status" value="1"/>
</dbReference>
<dbReference type="HOGENOM" id="CLU_910003_0_0_1"/>
<dbReference type="InParanoid" id="A7RP15"/>
<dbReference type="AlphaFoldDB" id="A7RP15"/>
<dbReference type="GO" id="GO:0004674">
    <property type="term" value="F:protein serine/threonine kinase activity"/>
    <property type="evidence" value="ECO:0000318"/>
    <property type="project" value="GO_Central"/>
</dbReference>
<name>A7RP15_NEMVE</name>
<dbReference type="PANTHER" id="PTHR43671">
    <property type="entry name" value="SERINE/THREONINE-PROTEIN KINASE NEK"/>
    <property type="match status" value="1"/>
</dbReference>
<evidence type="ECO:0000256" key="1">
    <source>
        <dbReference type="ARBA" id="ARBA00012513"/>
    </source>
</evidence>
<keyword evidence="5" id="KW-0067">ATP-binding</keyword>
<dbReference type="OMA" id="PAKCLLD"/>
<dbReference type="GO" id="GO:0005737">
    <property type="term" value="C:cytoplasm"/>
    <property type="evidence" value="ECO:0000318"/>
    <property type="project" value="GO_Central"/>
</dbReference>
<dbReference type="SMART" id="SM00969">
    <property type="entry name" value="SOCS_box"/>
    <property type="match status" value="1"/>
</dbReference>
<evidence type="ECO:0000313" key="7">
    <source>
        <dbReference type="EMBL" id="EDO46835.1"/>
    </source>
</evidence>
<organism evidence="7 8">
    <name type="scientific">Nematostella vectensis</name>
    <name type="common">Starlet sea anemone</name>
    <dbReference type="NCBI Taxonomy" id="45351"/>
    <lineage>
        <taxon>Eukaryota</taxon>
        <taxon>Metazoa</taxon>
        <taxon>Cnidaria</taxon>
        <taxon>Anthozoa</taxon>
        <taxon>Hexacorallia</taxon>
        <taxon>Actiniaria</taxon>
        <taxon>Edwardsiidae</taxon>
        <taxon>Nematostella</taxon>
    </lineage>
</organism>
<keyword evidence="8" id="KW-1185">Reference proteome</keyword>
<dbReference type="InterPro" id="IPR000719">
    <property type="entry name" value="Prot_kinase_dom"/>
</dbReference>
<evidence type="ECO:0000256" key="2">
    <source>
        <dbReference type="ARBA" id="ARBA00022679"/>
    </source>
</evidence>
<dbReference type="PROSITE" id="PS50011">
    <property type="entry name" value="PROTEIN_KINASE_DOM"/>
    <property type="match status" value="1"/>
</dbReference>
<dbReference type="SUPFAM" id="SSF56112">
    <property type="entry name" value="Protein kinase-like (PK-like)"/>
    <property type="match status" value="1"/>
</dbReference>
<dbReference type="InterPro" id="IPR050660">
    <property type="entry name" value="NEK_Ser/Thr_kinase"/>
</dbReference>
<gene>
    <name evidence="7" type="ORF">NEMVEDRAFT_v1g199941</name>
</gene>
<evidence type="ECO:0000256" key="4">
    <source>
        <dbReference type="ARBA" id="ARBA00022777"/>
    </source>
</evidence>
<dbReference type="InterPro" id="IPR001496">
    <property type="entry name" value="SOCS_box"/>
</dbReference>
<dbReference type="PANTHER" id="PTHR43671:SF13">
    <property type="entry name" value="SERINE_THREONINE-PROTEIN KINASE NEK2"/>
    <property type="match status" value="1"/>
</dbReference>
<evidence type="ECO:0000259" key="6">
    <source>
        <dbReference type="PROSITE" id="PS50011"/>
    </source>
</evidence>
<dbReference type="Pfam" id="PF07525">
    <property type="entry name" value="SOCS_box"/>
    <property type="match status" value="1"/>
</dbReference>
<dbReference type="EC" id="2.7.11.1" evidence="1"/>
<dbReference type="PhylomeDB" id="A7RP15"/>
<dbReference type="GO" id="GO:0005524">
    <property type="term" value="F:ATP binding"/>
    <property type="evidence" value="ECO:0007669"/>
    <property type="project" value="UniProtKB-KW"/>
</dbReference>
<keyword evidence="3" id="KW-0547">Nucleotide-binding</keyword>
<sequence length="306" mass="34238">MAKRTRSQTDINQQLRFDILDPSKAGGSEAAADGPSSLQQSARTMILQSVGLKYLGRIAELPLPKPMINMLSNQLAVDDFFVNRNDLDGDHRNYCVYPAKCLLDMSDVLLKCVPECLASEEVNAAVEQWTGVAHPNLMSYYIKFAQSGTQIVVFEYPPFALPDILDKLRRDNKRIPEFLIWKAFHELCSVLKYLHDQGMSYTGLKPERVAFTQVWILGCLLYEMAAREPAYANEGTDMFGAMANIMEGKIPTSLEGGYSEDMLLTVRDCLHSEAHARPTLEDLQARSNAKMEALVQTYAGENITSL</sequence>
<dbReference type="GO" id="GO:0006974">
    <property type="term" value="P:DNA damage response"/>
    <property type="evidence" value="ECO:0000318"/>
    <property type="project" value="GO_Central"/>
</dbReference>
<keyword evidence="2" id="KW-0808">Transferase</keyword>
<dbReference type="InterPro" id="IPR011009">
    <property type="entry name" value="Kinase-like_dom_sf"/>
</dbReference>
<evidence type="ECO:0000256" key="5">
    <source>
        <dbReference type="ARBA" id="ARBA00022840"/>
    </source>
</evidence>
<dbReference type="STRING" id="45351.A7RP15"/>
<dbReference type="EMBL" id="DS469524">
    <property type="protein sequence ID" value="EDO46835.1"/>
    <property type="molecule type" value="Genomic_DNA"/>
</dbReference>
<protein>
    <recommendedName>
        <fullName evidence="1">non-specific serine/threonine protein kinase</fullName>
        <ecNumber evidence="1">2.7.11.1</ecNumber>
    </recommendedName>
</protein>
<dbReference type="eggNOG" id="KOG0591">
    <property type="taxonomic scope" value="Eukaryota"/>
</dbReference>
<evidence type="ECO:0000256" key="3">
    <source>
        <dbReference type="ARBA" id="ARBA00022741"/>
    </source>
</evidence>